<dbReference type="InterPro" id="IPR029063">
    <property type="entry name" value="SAM-dependent_MTases_sf"/>
</dbReference>
<dbReference type="Proteomes" id="UP000702544">
    <property type="component" value="Unassembled WGS sequence"/>
</dbReference>
<feature type="domain" description="DNA methylase N-4/N-6" evidence="4">
    <location>
        <begin position="28"/>
        <end position="233"/>
    </location>
</feature>
<dbReference type="PANTHER" id="PTHR13370:SF3">
    <property type="entry name" value="TRNA (GUANINE(10)-N2)-METHYLTRANSFERASE HOMOLOG"/>
    <property type="match status" value="1"/>
</dbReference>
<evidence type="ECO:0000256" key="1">
    <source>
        <dbReference type="ARBA" id="ARBA00022603"/>
    </source>
</evidence>
<name>A0AAE4ZCH4_9BACT</name>
<gene>
    <name evidence="5" type="ORF">GWO12_16845</name>
</gene>
<accession>A0AAE4ZCH4</accession>
<dbReference type="EMBL" id="JAACAK010000148">
    <property type="protein sequence ID" value="NIR76746.1"/>
    <property type="molecule type" value="Genomic_DNA"/>
</dbReference>
<dbReference type="GO" id="GO:0009007">
    <property type="term" value="F:site-specific DNA-methyltransferase (adenine-specific) activity"/>
    <property type="evidence" value="ECO:0007669"/>
    <property type="project" value="TreeGrafter"/>
</dbReference>
<dbReference type="GO" id="GO:0008170">
    <property type="term" value="F:N-methyltransferase activity"/>
    <property type="evidence" value="ECO:0007669"/>
    <property type="project" value="InterPro"/>
</dbReference>
<dbReference type="EC" id="2.1.1.-" evidence="3"/>
<sequence>MEPYYEDEAVKIYHGDCLEVLLSIEAQVSTTVTDPPFSSGARTDAGKSMRPGAMLRSAKWDDEWFSHDNMATVGFLFLMRLLGRRLFDVTALDGSAHVFIDWRQYPNLYGAMESAGWVAKNLVVWDKGHFGMGSNYRNQHELILYAEKTNSASDFNDNGVGNVLKTKRPSNEWHPTEKPSDLIQRLITASTTEGATVLDPFMGSGTTLVAAKSVKRKAIGIEIEERYCEIAAERCSQGVLNLGGAA</sequence>
<evidence type="ECO:0000256" key="3">
    <source>
        <dbReference type="RuleBase" id="RU362026"/>
    </source>
</evidence>
<comment type="similarity">
    <text evidence="3">Belongs to the N(4)/N(6)-methyltransferase family.</text>
</comment>
<dbReference type="GO" id="GO:0003677">
    <property type="term" value="F:DNA binding"/>
    <property type="evidence" value="ECO:0007669"/>
    <property type="project" value="InterPro"/>
</dbReference>
<evidence type="ECO:0000313" key="5">
    <source>
        <dbReference type="EMBL" id="NIR76746.1"/>
    </source>
</evidence>
<comment type="caution">
    <text evidence="5">The sequence shown here is derived from an EMBL/GenBank/DDBJ whole genome shotgun (WGS) entry which is preliminary data.</text>
</comment>
<dbReference type="Gene3D" id="3.40.50.150">
    <property type="entry name" value="Vaccinia Virus protein VP39"/>
    <property type="match status" value="1"/>
</dbReference>
<proteinExistence type="inferred from homology"/>
<reference evidence="5 6" key="1">
    <citation type="submission" date="2020-01" db="EMBL/GenBank/DDBJ databases">
        <title>Genomes assembled from Gulf of Kutch pelagic sediment metagenomes.</title>
        <authorList>
            <person name="Chandrashekar M."/>
            <person name="Mahajan M.S."/>
            <person name="Dave K.J."/>
            <person name="Vatsa P."/>
            <person name="Nathani N.M."/>
        </authorList>
    </citation>
    <scope>NUCLEOTIDE SEQUENCE [LARGE SCALE GENOMIC DNA]</scope>
    <source>
        <strain evidence="5">KS3-K002</strain>
    </source>
</reference>
<evidence type="ECO:0000256" key="2">
    <source>
        <dbReference type="ARBA" id="ARBA00022679"/>
    </source>
</evidence>
<dbReference type="Pfam" id="PF01555">
    <property type="entry name" value="N6_N4_Mtase"/>
    <property type="match status" value="1"/>
</dbReference>
<dbReference type="GO" id="GO:0032259">
    <property type="term" value="P:methylation"/>
    <property type="evidence" value="ECO:0007669"/>
    <property type="project" value="UniProtKB-KW"/>
</dbReference>
<dbReference type="SUPFAM" id="SSF53335">
    <property type="entry name" value="S-adenosyl-L-methionine-dependent methyltransferases"/>
    <property type="match status" value="1"/>
</dbReference>
<dbReference type="InterPro" id="IPR002941">
    <property type="entry name" value="DNA_methylase_N4/N6"/>
</dbReference>
<protein>
    <recommendedName>
        <fullName evidence="3">Methyltransferase</fullName>
        <ecNumber evidence="3">2.1.1.-</ecNumber>
    </recommendedName>
</protein>
<dbReference type="GO" id="GO:0005737">
    <property type="term" value="C:cytoplasm"/>
    <property type="evidence" value="ECO:0007669"/>
    <property type="project" value="TreeGrafter"/>
</dbReference>
<dbReference type="PRINTS" id="PR00508">
    <property type="entry name" value="S21N4MTFRASE"/>
</dbReference>
<evidence type="ECO:0000259" key="4">
    <source>
        <dbReference type="Pfam" id="PF01555"/>
    </source>
</evidence>
<keyword evidence="1" id="KW-0489">Methyltransferase</keyword>
<dbReference type="AlphaFoldDB" id="A0AAE4ZCH4"/>
<evidence type="ECO:0000313" key="6">
    <source>
        <dbReference type="Proteomes" id="UP000702544"/>
    </source>
</evidence>
<dbReference type="InterPro" id="IPR001091">
    <property type="entry name" value="RM_Methyltransferase"/>
</dbReference>
<dbReference type="PANTHER" id="PTHR13370">
    <property type="entry name" value="RNA METHYLASE-RELATED"/>
    <property type="match status" value="1"/>
</dbReference>
<organism evidence="5 6">
    <name type="scientific">Candidatus Kutchimonas denitrificans</name>
    <dbReference type="NCBI Taxonomy" id="3056748"/>
    <lineage>
        <taxon>Bacteria</taxon>
        <taxon>Pseudomonadati</taxon>
        <taxon>Gemmatimonadota</taxon>
        <taxon>Gemmatimonadia</taxon>
        <taxon>Candidatus Palauibacterales</taxon>
        <taxon>Candidatus Palauibacteraceae</taxon>
        <taxon>Candidatus Kutchimonas</taxon>
    </lineage>
</organism>
<keyword evidence="2" id="KW-0808">Transferase</keyword>